<dbReference type="AlphaFoldDB" id="A0A8C6EST1"/>
<dbReference type="InterPro" id="IPR040263">
    <property type="entry name" value="PWP3A_3B_4"/>
</dbReference>
<sequence length="105" mass="12069">MIASRPITLPANAKFSFFLMYVLCSWKGRLWPAKVLSRSWTLPKYKRRRVLSLQVQILSEDQKLRVKGKDARALNKLEIEALATSARNPFSCHSLRLTTFCLVTS</sequence>
<evidence type="ECO:0000259" key="1">
    <source>
        <dbReference type="Pfam" id="PF20887"/>
    </source>
</evidence>
<accession>A0A8C6EST1</accession>
<dbReference type="Ensembl" id="ENSMMMT00000015093.1">
    <property type="protein sequence ID" value="ENSMMMP00000013213.1"/>
    <property type="gene ID" value="ENSMMMG00000011799.1"/>
</dbReference>
<evidence type="ECO:0000313" key="3">
    <source>
        <dbReference type="Proteomes" id="UP000694407"/>
    </source>
</evidence>
<organism evidence="2 3">
    <name type="scientific">Marmota marmota marmota</name>
    <name type="common">Alpine marmot</name>
    <dbReference type="NCBI Taxonomy" id="9994"/>
    <lineage>
        <taxon>Eukaryota</taxon>
        <taxon>Metazoa</taxon>
        <taxon>Chordata</taxon>
        <taxon>Craniata</taxon>
        <taxon>Vertebrata</taxon>
        <taxon>Euteleostomi</taxon>
        <taxon>Mammalia</taxon>
        <taxon>Eutheria</taxon>
        <taxon>Euarchontoglires</taxon>
        <taxon>Glires</taxon>
        <taxon>Rodentia</taxon>
        <taxon>Sciuromorpha</taxon>
        <taxon>Sciuridae</taxon>
        <taxon>Xerinae</taxon>
        <taxon>Marmotini</taxon>
        <taxon>Marmota</taxon>
    </lineage>
</organism>
<keyword evidence="3" id="KW-1185">Reference proteome</keyword>
<protein>
    <recommendedName>
        <fullName evidence="1">PWWP domain-containing protein</fullName>
    </recommendedName>
</protein>
<reference evidence="2" key="1">
    <citation type="submission" date="2025-08" db="UniProtKB">
        <authorList>
            <consortium name="Ensembl"/>
        </authorList>
    </citation>
    <scope>IDENTIFICATION</scope>
</reference>
<dbReference type="Pfam" id="PF20887">
    <property type="entry name" value="PWP3A-B_N"/>
    <property type="match status" value="1"/>
</dbReference>
<dbReference type="PANTHER" id="PTHR31333">
    <property type="entry name" value="PWWP DOMAIN-CONTAINING DNA REPAIR FACTOR 3 FAMILY MEMBER"/>
    <property type="match status" value="1"/>
</dbReference>
<dbReference type="PANTHER" id="PTHR31333:SF2">
    <property type="entry name" value="PWWP DOMAIN-CONTAINING DNA REPAIR FACTOR 4"/>
    <property type="match status" value="1"/>
</dbReference>
<proteinExistence type="predicted"/>
<name>A0A8C6EST1_MARMA</name>
<reference evidence="2" key="2">
    <citation type="submission" date="2025-09" db="UniProtKB">
        <authorList>
            <consortium name="Ensembl"/>
        </authorList>
    </citation>
    <scope>IDENTIFICATION</scope>
</reference>
<dbReference type="InterPro" id="IPR048765">
    <property type="entry name" value="PWP3A_3B_4_N"/>
</dbReference>
<feature type="domain" description="PWWP" evidence="1">
    <location>
        <begin position="21"/>
        <end position="87"/>
    </location>
</feature>
<dbReference type="GeneTree" id="ENSGT00960000190747"/>
<dbReference type="Proteomes" id="UP000694407">
    <property type="component" value="Unplaced"/>
</dbReference>
<evidence type="ECO:0000313" key="2">
    <source>
        <dbReference type="Ensembl" id="ENSMMMP00000013213.1"/>
    </source>
</evidence>